<dbReference type="Proteomes" id="UP000001940">
    <property type="component" value="Chromosome V"/>
</dbReference>
<dbReference type="AlphaFoldDB" id="Q21684"/>
<keyword evidence="3 5" id="KW-1133">Transmembrane helix</keyword>
<dbReference type="EMBL" id="BX284605">
    <property type="protein sequence ID" value="CCD65672.1"/>
    <property type="molecule type" value="Genomic_DNA"/>
</dbReference>
<evidence type="ECO:0000256" key="1">
    <source>
        <dbReference type="ARBA" id="ARBA00004370"/>
    </source>
</evidence>
<evidence type="ECO:0000256" key="5">
    <source>
        <dbReference type="SAM" id="Phobius"/>
    </source>
</evidence>
<keyword evidence="7" id="KW-0675">Receptor</keyword>
<dbReference type="UCSC" id="R03H4.3">
    <property type="organism name" value="c. elegans"/>
</dbReference>
<feature type="transmembrane region" description="Helical" evidence="5">
    <location>
        <begin position="258"/>
        <end position="280"/>
    </location>
</feature>
<evidence type="ECO:0000256" key="4">
    <source>
        <dbReference type="ARBA" id="ARBA00023136"/>
    </source>
</evidence>
<dbReference type="PhylomeDB" id="Q21684"/>
<protein>
    <submittedName>
        <fullName evidence="7">7TM GPCR serpentine receptor class x (Srx) domain-containing protein</fullName>
    </submittedName>
</protein>
<keyword evidence="4 5" id="KW-0472">Membrane</keyword>
<dbReference type="eggNOG" id="ENOG502TFQT">
    <property type="taxonomic scope" value="Eukaryota"/>
</dbReference>
<dbReference type="Gene3D" id="1.20.1070.10">
    <property type="entry name" value="Rhodopsin 7-helix transmembrane proteins"/>
    <property type="match status" value="1"/>
</dbReference>
<evidence type="ECO:0000259" key="6">
    <source>
        <dbReference type="Pfam" id="PF10328"/>
    </source>
</evidence>
<dbReference type="InParanoid" id="Q21684"/>
<name>Q21684_CAEEL</name>
<dbReference type="GeneID" id="187549"/>
<dbReference type="STRING" id="6239.R03H4.3.1"/>
<feature type="domain" description="7TM GPCR serpentine receptor class x (Srx)" evidence="6">
    <location>
        <begin position="21"/>
        <end position="276"/>
    </location>
</feature>
<proteinExistence type="predicted"/>
<dbReference type="PIR" id="T28861">
    <property type="entry name" value="T28861"/>
</dbReference>
<evidence type="ECO:0000313" key="8">
    <source>
        <dbReference type="Proteomes" id="UP000001940"/>
    </source>
</evidence>
<evidence type="ECO:0000256" key="2">
    <source>
        <dbReference type="ARBA" id="ARBA00022692"/>
    </source>
</evidence>
<dbReference type="AGR" id="WB:WBGene00005894"/>
<dbReference type="SUPFAM" id="SSF81321">
    <property type="entry name" value="Family A G protein-coupled receptor-like"/>
    <property type="match status" value="1"/>
</dbReference>
<feature type="transmembrane region" description="Helical" evidence="5">
    <location>
        <begin position="43"/>
        <end position="66"/>
    </location>
</feature>
<dbReference type="RefSeq" id="NP_505329.2">
    <property type="nucleotide sequence ID" value="NM_072928.3"/>
</dbReference>
<dbReference type="PaxDb" id="6239-R03H4.3"/>
<dbReference type="InterPro" id="IPR000276">
    <property type="entry name" value="GPCR_Rhodpsn"/>
</dbReference>
<dbReference type="OMA" id="FLFDQEY"/>
<organism evidence="7 8">
    <name type="scientific">Caenorhabditis elegans</name>
    <dbReference type="NCBI Taxonomy" id="6239"/>
    <lineage>
        <taxon>Eukaryota</taxon>
        <taxon>Metazoa</taxon>
        <taxon>Ecdysozoa</taxon>
        <taxon>Nematoda</taxon>
        <taxon>Chromadorea</taxon>
        <taxon>Rhabditida</taxon>
        <taxon>Rhabditina</taxon>
        <taxon>Rhabditomorpha</taxon>
        <taxon>Rhabditoidea</taxon>
        <taxon>Rhabditidae</taxon>
        <taxon>Peloderinae</taxon>
        <taxon>Caenorhabditis</taxon>
    </lineage>
</organism>
<dbReference type="PANTHER" id="PTHR22718">
    <property type="entry name" value="SERPENTINE RECEPTOR, CLASS X"/>
    <property type="match status" value="1"/>
</dbReference>
<dbReference type="HOGENOM" id="CLU_059457_0_0_1"/>
<dbReference type="GO" id="GO:0004930">
    <property type="term" value="F:G protein-coupled receptor activity"/>
    <property type="evidence" value="ECO:0007669"/>
    <property type="project" value="InterPro"/>
</dbReference>
<dbReference type="WormBase" id="R03H4.3">
    <property type="protein sequence ID" value="CE36394"/>
    <property type="gene ID" value="WBGene00005894"/>
    <property type="gene designation" value="srx-3"/>
</dbReference>
<feature type="transmembrane region" description="Helical" evidence="5">
    <location>
        <begin position="12"/>
        <end position="36"/>
    </location>
</feature>
<sequence>MGVSLKQSLGFFIGLLSGTSLILNVLALIAVFRLAFIVRKNHVYIITFFNILSNVIQMALATFYLAPTIITSSFLVSTEKKSKWTLVFGSAFLFFWYFETFTQIVMALNRYLVICLQKHHIFTTTTTILIFLFLIPFSFGLMYNSQYVNPCCSFLFDQEYLSYSYYTLDGVTNYSDEFDIPLNASSSIISGLCYIKIFWTQHKSSPICPTFAAEQLKRRRKKDIRYAIQFSLTLVFYIFVWVFLRVLPVMLENRHVEWFILVPFFYTVNCSSAAIINIGLNNEVQKNLLPKSIYPLLQHFGLTRFDAPTINATLASVTIQSKPSVLPVAIRFIPTNQHQPFRSIGVIRD</sequence>
<gene>
    <name evidence="7 9" type="primary">srx-3</name>
    <name evidence="7" type="ORF">CELE_R03H4.3</name>
    <name evidence="9" type="ORF">R03H4.3</name>
</gene>
<reference evidence="7 8" key="1">
    <citation type="journal article" date="1998" name="Science">
        <title>Genome sequence of the nematode C. elegans: a platform for investigating biology.</title>
        <authorList>
            <consortium name="The C. elegans sequencing consortium"/>
            <person name="Sulson J.E."/>
            <person name="Waterston R."/>
        </authorList>
    </citation>
    <scope>NUCLEOTIDE SEQUENCE [LARGE SCALE GENOMIC DNA]</scope>
    <source>
        <strain evidence="7 8">Bristol N2</strain>
    </source>
</reference>
<dbReference type="SMR" id="Q21684"/>
<feature type="transmembrane region" description="Helical" evidence="5">
    <location>
        <begin position="226"/>
        <end position="246"/>
    </location>
</feature>
<feature type="transmembrane region" description="Helical" evidence="5">
    <location>
        <begin position="120"/>
        <end position="139"/>
    </location>
</feature>
<comment type="subcellular location">
    <subcellularLocation>
        <location evidence="1">Membrane</location>
    </subcellularLocation>
</comment>
<feature type="transmembrane region" description="Helical" evidence="5">
    <location>
        <begin position="86"/>
        <end position="108"/>
    </location>
</feature>
<accession>Q21684</accession>
<dbReference type="GO" id="GO:0016020">
    <property type="term" value="C:membrane"/>
    <property type="evidence" value="ECO:0007669"/>
    <property type="project" value="UniProtKB-SubCell"/>
</dbReference>
<dbReference type="Pfam" id="PF10328">
    <property type="entry name" value="7TM_GPCR_Srx"/>
    <property type="match status" value="1"/>
</dbReference>
<dbReference type="CTD" id="187549"/>
<dbReference type="InterPro" id="IPR019430">
    <property type="entry name" value="7TM_GPCR_serpentine_rcpt_Srx"/>
</dbReference>
<dbReference type="PANTHER" id="PTHR22718:SF22">
    <property type="entry name" value="7TM GPCR SERPENTINE RECEPTOR CLASS X (SRX) DOMAIN-CONTAINING PROTEIN-RELATED"/>
    <property type="match status" value="1"/>
</dbReference>
<keyword evidence="2 5" id="KW-0812">Transmembrane</keyword>
<dbReference type="KEGG" id="cel:CELE_R03H4.3"/>
<evidence type="ECO:0000313" key="9">
    <source>
        <dbReference type="WormBase" id="R03H4.3"/>
    </source>
</evidence>
<keyword evidence="8" id="KW-1185">Reference proteome</keyword>
<evidence type="ECO:0000256" key="3">
    <source>
        <dbReference type="ARBA" id="ARBA00022989"/>
    </source>
</evidence>
<dbReference type="PROSITE" id="PS00237">
    <property type="entry name" value="G_PROTEIN_RECEP_F1_1"/>
    <property type="match status" value="1"/>
</dbReference>
<dbReference type="OrthoDB" id="5857978at2759"/>
<evidence type="ECO:0000313" key="7">
    <source>
        <dbReference type="EMBL" id="CCD65672.1"/>
    </source>
</evidence>
<dbReference type="FunCoup" id="Q21684">
    <property type="interactions" value="8"/>
</dbReference>